<organism evidence="2 3">
    <name type="scientific">Sclerotinia trifoliorum</name>
    <dbReference type="NCBI Taxonomy" id="28548"/>
    <lineage>
        <taxon>Eukaryota</taxon>
        <taxon>Fungi</taxon>
        <taxon>Dikarya</taxon>
        <taxon>Ascomycota</taxon>
        <taxon>Pezizomycotina</taxon>
        <taxon>Leotiomycetes</taxon>
        <taxon>Helotiales</taxon>
        <taxon>Sclerotiniaceae</taxon>
        <taxon>Sclerotinia</taxon>
    </lineage>
</organism>
<feature type="region of interest" description="Disordered" evidence="1">
    <location>
        <begin position="202"/>
        <end position="221"/>
    </location>
</feature>
<gene>
    <name evidence="2" type="ORF">SCLTRI_LOCUS14</name>
</gene>
<comment type="caution">
    <text evidence="2">The sequence shown here is derived from an EMBL/GenBank/DDBJ whole genome shotgun (WGS) entry which is preliminary data.</text>
</comment>
<evidence type="ECO:0000313" key="3">
    <source>
        <dbReference type="Proteomes" id="UP000624404"/>
    </source>
</evidence>
<evidence type="ECO:0000313" key="2">
    <source>
        <dbReference type="EMBL" id="CAD6438932.1"/>
    </source>
</evidence>
<evidence type="ECO:0000256" key="1">
    <source>
        <dbReference type="SAM" id="MobiDB-lite"/>
    </source>
</evidence>
<name>A0A8H2VL22_9HELO</name>
<reference evidence="2" key="1">
    <citation type="submission" date="2020-10" db="EMBL/GenBank/DDBJ databases">
        <authorList>
            <person name="Kusch S."/>
        </authorList>
    </citation>
    <scope>NUCLEOTIDE SEQUENCE</scope>
    <source>
        <strain evidence="2">SwB9</strain>
    </source>
</reference>
<sequence length="349" mass="37823">MAVSASSPRLHFEPDYVPLPTSPDNVEQASPPLSSSTALARFEFESGRGNEGTKILMVEWEDDTTEGSAKNMGDWEVSWEGKSTVLSARDGAEGKLHRLYFLLAPGASIPRIIKLSQVGRKTIQTNPLPAIFPPELGLTARQAGRKGVLHTIWAKKRISVLQREIEEEMKTNGEGVGLEMAIQERQWIEENFGVGPKITQSDIQHNATPASPKTPGGGRLSEKLKGLKLGTSAQDLSNVPESKFESHLNPLSPEQGDVAVSSFSLFHGATARPQPLRLVAQHPPNHVSQPGMNSLNALATGGISQKTSDEDQTGDELFAIKMSPRSPEMTKSPFSFAIKDVALSMAQKE</sequence>
<dbReference type="EMBL" id="CAJHIA010000001">
    <property type="protein sequence ID" value="CAD6438932.1"/>
    <property type="molecule type" value="Genomic_DNA"/>
</dbReference>
<keyword evidence="3" id="KW-1185">Reference proteome</keyword>
<feature type="region of interest" description="Disordered" evidence="1">
    <location>
        <begin position="1"/>
        <end position="33"/>
    </location>
</feature>
<dbReference type="AlphaFoldDB" id="A0A8H2VL22"/>
<dbReference type="Proteomes" id="UP000624404">
    <property type="component" value="Unassembled WGS sequence"/>
</dbReference>
<dbReference type="OrthoDB" id="5344482at2759"/>
<proteinExistence type="predicted"/>
<accession>A0A8H2VL22</accession>
<feature type="compositionally biased region" description="Polar residues" evidence="1">
    <location>
        <begin position="202"/>
        <end position="211"/>
    </location>
</feature>
<protein>
    <submittedName>
        <fullName evidence="2">17a5ea3a-2ef5-4c93-86a9-9a06d475843f</fullName>
    </submittedName>
</protein>